<reference evidence="3 4" key="1">
    <citation type="journal article" date="2021" name="Hortic Res">
        <title>Chromosome-scale assembly of the Dendrobium chrysotoxum genome enhances the understanding of orchid evolution.</title>
        <authorList>
            <person name="Zhang Y."/>
            <person name="Zhang G.Q."/>
            <person name="Zhang D."/>
            <person name="Liu X.D."/>
            <person name="Xu X.Y."/>
            <person name="Sun W.H."/>
            <person name="Yu X."/>
            <person name="Zhu X."/>
            <person name="Wang Z.W."/>
            <person name="Zhao X."/>
            <person name="Zhong W.Y."/>
            <person name="Chen H."/>
            <person name="Yin W.L."/>
            <person name="Huang T."/>
            <person name="Niu S.C."/>
            <person name="Liu Z.J."/>
        </authorList>
    </citation>
    <scope>NUCLEOTIDE SEQUENCE [LARGE SCALE GENOMIC DNA]</scope>
    <source>
        <strain evidence="3">Lindl</strain>
    </source>
</reference>
<protein>
    <recommendedName>
        <fullName evidence="2">Spatacsin C-terminal domain-containing protein</fullName>
    </recommendedName>
</protein>
<dbReference type="InterPro" id="IPR028103">
    <property type="entry name" value="Spatacsin"/>
</dbReference>
<feature type="domain" description="Spatacsin C-terminal" evidence="2">
    <location>
        <begin position="2938"/>
        <end position="3229"/>
    </location>
</feature>
<organism evidence="3 4">
    <name type="scientific">Dendrobium chrysotoxum</name>
    <name type="common">Orchid</name>
    <dbReference type="NCBI Taxonomy" id="161865"/>
    <lineage>
        <taxon>Eukaryota</taxon>
        <taxon>Viridiplantae</taxon>
        <taxon>Streptophyta</taxon>
        <taxon>Embryophyta</taxon>
        <taxon>Tracheophyta</taxon>
        <taxon>Spermatophyta</taxon>
        <taxon>Magnoliopsida</taxon>
        <taxon>Liliopsida</taxon>
        <taxon>Asparagales</taxon>
        <taxon>Orchidaceae</taxon>
        <taxon>Epidendroideae</taxon>
        <taxon>Malaxideae</taxon>
        <taxon>Dendrobiinae</taxon>
        <taxon>Dendrobium</taxon>
    </lineage>
</organism>
<accession>A0AAV7GIR1</accession>
<dbReference type="Proteomes" id="UP000775213">
    <property type="component" value="Unassembled WGS sequence"/>
</dbReference>
<dbReference type="PANTHER" id="PTHR13650">
    <property type="entry name" value="SPATACSIN"/>
    <property type="match status" value="1"/>
</dbReference>
<gene>
    <name evidence="3" type="ORF">IEQ34_015419</name>
</gene>
<evidence type="ECO:0000313" key="4">
    <source>
        <dbReference type="Proteomes" id="UP000775213"/>
    </source>
</evidence>
<dbReference type="Pfam" id="PF14649">
    <property type="entry name" value="Spatacsin_C"/>
    <property type="match status" value="1"/>
</dbReference>
<sequence>MLKRISAIHAAIDARACVISELNVFWFNQRFDRFFLDLMLLRFSRFNEPRRKYGEGVQSLISPRPSSSILSRVRFLLGTPQLLRLLHALLSLCRFGKICHTSSSLSSSSTSNSTHSITRFGNISVIFFLPGYVPAAVLLQKPRGELMMLMSSFTYSGDGPAILKLAKWDHLPYHLKPSELSEVSISPTRNLLLLLSYQSEALLLPLTAGLRSFYYLKDGTDRSCHLDHRLVPIIFTESPTSTPVSVENPTESLENPCEVSSASFSSCALISNVKSFAWGHYGDSYGHFEQSDFREFLLVCTDDCFTFHSFRYPDKGYQASTFVKESGPFNGNWVEWGPSSSIHTKEQYPDVDGCENKFGDDKYDKTTLEQKKWLQTFLTEVDASWCGNKYLAKFPTKSSYPQSAAVLSFDLSSATMKFLESCLTTHPFDETKRDPGILVSAVHNPPLPDNQASLHSAAGFIGSSYKCSRVFSGSLLNQLGLVLTSPEHVIVENEVQKGGNVIVVVIMLYYWGVEWVCSIDLEKPYHGPGPGYEWADYQFLDTLLVCLSTSGLTCIWCAKTGNPIASFDVVGSCEVNLNVRSQLNQLKTPEADSWRGESMRNFKSLMVTPYSFLLAAADEHGVIYVVDADDHISGHMRNKIISPSQDSALGVLASWNVAGKGIGCQKVFADISNSLCLDGSGTSKGDLTSDKHSSVFLPGKWVRKRINDKENCLEGYISGSNILSEVKDRLEISHSKKKGFSTPIRRVHLPPKHSCTNDSVCFSPFGVTRLVGYNGRTGEKLYNFFHTDLHVSSTVVDERNLDDFLLYKRCFKKDVFVGESLGFSFKGILYVLTQEGLFVILPTVSFPCIVSSIESSRHWKLSTACSKYEMNGLLAVNKAHELWRPWQMEVFDKTLFFEGPEEAEAICLDNGWDLQVARLRRMQLGLHYLKSLDMLVDANLAEEGILHLLFTSVYLLFCKAGNDNEASLASRLLALAACFATKMIRKYGSAEHKGEKVLSPRKDFKSAHMWKRKHFQKFCGTSYSRMLSEMALLLEVIRNLQSQLSSKDRRLLLDMRDGKDMRDMVNGENLQNDSMLPIALAESVSLSMLDSVESQAQTSLLQFNELEDMGLSSAKPSSSQVNLNEIYVPEADPNARSKILHLENPKETITRWKKDSPDLKTVVKEALCYDRLPLAVLYVHLQRHGDQMDEKQRYDNFTEVCEIGRAIAYDLFLKGESSLAVETLLRLGEDLEHTLRQLLLGTVRRSLRAQIAKEMESYGYLGRTELKILERISLFERLYPSSSFWLAYHGKQKDGVVSSVNREVSKVELKFHVNDSFIIECGDIDGVILGSWANLDDGPAFSVADEENVHAAYWACAATWADAWDQRTIDRVVLDQSIDMNIFVSWESQLEYNLSHNNFEEVHKLIGIIPPTLLSDETLKINLNHSSSNSGNDAMAMGYLLDICASGEVDPVCLFIPNIKVFRFSAVYMCPSWLKVLVEQELARKYIFLKDYWESTAELMPLIARAGLIINPSEISTSSQFSDSSLGFDAERVTDHAHNDTAEALHRLIMWYCTQYDFPHFLDLYLDHHNLVLDDDTLRSLREAAGDCQWAKWLLFLRVRGCEHEASFFNARSILSKQMAHASKLNVNEVDEIIKTVDDMAEGGGELAALATLMYESAPLQKFLCTGSVSRHCTSSSQCTLENLKPGLEKFPTLWRTLVSACFGTDSVGISTSSSLIFGKSAFSDYLRCRDSLFSSAGGDTSLVQMLPCWFPKSVRRLVRLFAQVPLGWQSLSSALTFGASILCRENNFVFNANIDGINPVSWEAAIQKSVEEELYSSIDEDGSGMEQHLHRGRALAAFNHLLSLRALKLKEATEHQEPLRQTNIQSDVQAILSSLSLKEWSLLPSVIQLAVMHFDDPALVASCTFLLELCGVSASMLRIDIAALLRISDYYTSIRQNTHHDVSPKGSAIHAESHEGDITYSLARALADNYIHQGNLMPMKQKEVNANDSRGKQLLQPLLIVLQHLEKASLPSLEEGKTCGFWLSSGIGDGFEFRSQQKDASQHWKLVTEFCQIHHLPLSTKYLALLANDNDWVGFLMEAQIRLFPTDTVIKVAAREFSNPRLKMHVLTVLKSMPSMRKKQSSSLNTSSGSSHMVVANDSDTMVPVELFGLIAMCERQKNPGEALLIKAKNLRWSLLAMIASCFPDVSPLSCLTVWLEITAARETSSIKVNDISSKVAENVKAAVEATNALPSGCRTLSFHYNRRNSKRRRLLDPSSGSPSAGSTNITPMVVSVSEETLSNESETSAIPEQSKISSDPDEALTSLSNMVAVLCEQHLFLPLLRAFELFLPSCALLPFIRSLQAFSQMRLSEASVHLTSFSTRIKDESFYMLANIQRDGILKATWISSTAAKAAEAMLSTCPSAYEKRCLLQLLAGTDFGDGGSTSIYFQRLHWKINLAEPSLRKDDDLDLGDETLGDESLLAALENNGRWDQARNWARQLEFAGASWKYAVHHVTETQAEAMVAEWKEFLWDVPEERAALWAHCHTLFVRYSFPALQAGLFFLRHADAIEKGIPARELHEMLLFALQWLSGYITQIPPVYPLHLLREIETRVWLLAVESEAQAKIEGDYNLPSSIQHLGSGNSVGIIEQTATIIEKMDGHINATCLKVSERNGSRENCMQLIRPNQASDSTNSGTMSCSTRIKRRTKNHPVLKRPMDNMDTNNDSDDSPKSPQTLSGVGEISKSSPLQEENVKIEASVSGWEEKVRPADMERAVLSLLEFGQVTAAKQLQHKLSPAHVPFELAIVDAALKVASLSSSSSNEGRKDSMMDAEVLPFIQSLNIHFNSHAINPLQVLESLTSKCGEGCGRGICWRIIAVVKAAKVLGLTFSEAFEKRPIELLQLLSLKAQDSLEEARLLGLLAAHRGGYIDSQKEEGPAPLLWRFSDFLKWAELCASEPEIGHALMRLVMTGQEIPHACEVELLILSHHFYKSSACLDGVDVLVTLAANRVESYVSEGDFSCLARLVTGVSNFHALNFILNILIENGQLELLLNKYTTPDTVAGSSETIRGFRMAVLTSLKIFNPHDLDSFAMAYSHFDMKHETASLLESRSLQHMHRWLSHPERDRQTEELLEAMRYLIEAAEVFSTIDAGHKTRYACARAALLFLQIRIPDLTWIELSETNARRVLVEQSRFQVALVVAEAYGLNQPNEWAPVLWNQMLRPDLLEEFVSEFVLVLPLHPSMLLELARFYRSEVAARVDQSHFSVWLSHGGLPAEWVKHLGKSFRSLLRRTKDLRLRVQLATTATGFEDVINACMKVLDKVPDNAGPLILRRGHGGAYVALIEICSRSKRRDSFKKVSFRGNLIFMGIKTCDVNIDVVLFTYAIFMLWDLLKKHTRKEKDGYLHSEMKKHAKEEKEIEFDWR</sequence>
<dbReference type="InterPro" id="IPR028107">
    <property type="entry name" value="Spatacsin_C_dom"/>
</dbReference>
<feature type="region of interest" description="Disordered" evidence="1">
    <location>
        <begin position="2665"/>
        <end position="2733"/>
    </location>
</feature>
<keyword evidence="4" id="KW-1185">Reference proteome</keyword>
<dbReference type="EMBL" id="JAGFBR010000014">
    <property type="protein sequence ID" value="KAH0455387.1"/>
    <property type="molecule type" value="Genomic_DNA"/>
</dbReference>
<dbReference type="PANTHER" id="PTHR13650:SF0">
    <property type="entry name" value="SPATACSIN"/>
    <property type="match status" value="1"/>
</dbReference>
<evidence type="ECO:0000313" key="3">
    <source>
        <dbReference type="EMBL" id="KAH0455387.1"/>
    </source>
</evidence>
<comment type="caution">
    <text evidence="3">The sequence shown here is derived from an EMBL/GenBank/DDBJ whole genome shotgun (WGS) entry which is preliminary data.</text>
</comment>
<evidence type="ECO:0000256" key="1">
    <source>
        <dbReference type="SAM" id="MobiDB-lite"/>
    </source>
</evidence>
<feature type="compositionally biased region" description="Polar residues" evidence="1">
    <location>
        <begin position="2665"/>
        <end position="2680"/>
    </location>
</feature>
<proteinExistence type="predicted"/>
<feature type="compositionally biased region" description="Basic residues" evidence="1">
    <location>
        <begin position="2681"/>
        <end position="2692"/>
    </location>
</feature>
<name>A0AAV7GIR1_DENCH</name>
<dbReference type="GO" id="GO:0005737">
    <property type="term" value="C:cytoplasm"/>
    <property type="evidence" value="ECO:0007669"/>
    <property type="project" value="TreeGrafter"/>
</dbReference>
<feature type="compositionally biased region" description="Polar residues" evidence="1">
    <location>
        <begin position="2710"/>
        <end position="2728"/>
    </location>
</feature>
<evidence type="ECO:0000259" key="2">
    <source>
        <dbReference type="Pfam" id="PF14649"/>
    </source>
</evidence>